<evidence type="ECO:0000256" key="1">
    <source>
        <dbReference type="ARBA" id="ARBA00004323"/>
    </source>
</evidence>
<keyword evidence="12" id="KW-1015">Disulfide bond</keyword>
<comment type="subcellular location">
    <subcellularLocation>
        <location evidence="2">Endoplasmic reticulum membrane</location>
        <topology evidence="2">Single-pass type II membrane protein</topology>
    </subcellularLocation>
    <subcellularLocation>
        <location evidence="1">Golgi apparatus membrane</location>
        <topology evidence="1">Single-pass type II membrane protein</topology>
    </subcellularLocation>
</comment>
<protein>
    <recommendedName>
        <fullName evidence="14">Peptide O-xylosyltransferase</fullName>
    </recommendedName>
</protein>
<keyword evidence="7" id="KW-0256">Endoplasmic reticulum</keyword>
<name>A0A4R1PSG9_9GAMM</name>
<evidence type="ECO:0000256" key="9">
    <source>
        <dbReference type="ARBA" id="ARBA00022989"/>
    </source>
</evidence>
<evidence type="ECO:0000313" key="15">
    <source>
        <dbReference type="EMBL" id="TCL34675.1"/>
    </source>
</evidence>
<dbReference type="AlphaFoldDB" id="A0A4R1PSG9"/>
<keyword evidence="8" id="KW-0735">Signal-anchor</keyword>
<evidence type="ECO:0000256" key="6">
    <source>
        <dbReference type="ARBA" id="ARBA00022723"/>
    </source>
</evidence>
<keyword evidence="6" id="KW-0479">Metal-binding</keyword>
<evidence type="ECO:0000256" key="4">
    <source>
        <dbReference type="ARBA" id="ARBA00022679"/>
    </source>
</evidence>
<dbReference type="Proteomes" id="UP000295169">
    <property type="component" value="Unassembled WGS sequence"/>
</dbReference>
<evidence type="ECO:0000256" key="2">
    <source>
        <dbReference type="ARBA" id="ARBA00004648"/>
    </source>
</evidence>
<organism evidence="15 16">
    <name type="scientific">Azotobacter chroococcum</name>
    <dbReference type="NCBI Taxonomy" id="353"/>
    <lineage>
        <taxon>Bacteria</taxon>
        <taxon>Pseudomonadati</taxon>
        <taxon>Pseudomonadota</taxon>
        <taxon>Gammaproteobacteria</taxon>
        <taxon>Pseudomonadales</taxon>
        <taxon>Pseudomonadaceae</taxon>
        <taxon>Azotobacter</taxon>
    </lineage>
</organism>
<evidence type="ECO:0000256" key="12">
    <source>
        <dbReference type="ARBA" id="ARBA00023157"/>
    </source>
</evidence>
<dbReference type="GO" id="GO:0050650">
    <property type="term" value="P:chondroitin sulfate proteoglycan biosynthetic process"/>
    <property type="evidence" value="ECO:0007669"/>
    <property type="project" value="TreeGrafter"/>
</dbReference>
<dbReference type="GO" id="GO:0030158">
    <property type="term" value="F:protein xylosyltransferase activity"/>
    <property type="evidence" value="ECO:0007669"/>
    <property type="project" value="InterPro"/>
</dbReference>
<reference evidence="15 16" key="1">
    <citation type="submission" date="2019-03" db="EMBL/GenBank/DDBJ databases">
        <title>Genomic Encyclopedia of Type Strains, Phase IV (KMG-IV): sequencing the most valuable type-strain genomes for metagenomic binning, comparative biology and taxonomic classification.</title>
        <authorList>
            <person name="Goeker M."/>
        </authorList>
    </citation>
    <scope>NUCLEOTIDE SEQUENCE [LARGE SCALE GENOMIC DNA]</scope>
    <source>
        <strain evidence="15 16">DSM 2286</strain>
    </source>
</reference>
<keyword evidence="3" id="KW-0328">Glycosyltransferase</keyword>
<dbReference type="GO" id="GO:0016020">
    <property type="term" value="C:membrane"/>
    <property type="evidence" value="ECO:0007669"/>
    <property type="project" value="InterPro"/>
</dbReference>
<keyword evidence="11" id="KW-0472">Membrane</keyword>
<evidence type="ECO:0000256" key="13">
    <source>
        <dbReference type="ARBA" id="ARBA00023180"/>
    </source>
</evidence>
<accession>A0A4R1PSG9</accession>
<keyword evidence="10" id="KW-0333">Golgi apparatus</keyword>
<keyword evidence="5" id="KW-0812">Transmembrane</keyword>
<evidence type="ECO:0000256" key="7">
    <source>
        <dbReference type="ARBA" id="ARBA00022824"/>
    </source>
</evidence>
<evidence type="ECO:0000256" key="8">
    <source>
        <dbReference type="ARBA" id="ARBA00022968"/>
    </source>
</evidence>
<evidence type="ECO:0000313" key="16">
    <source>
        <dbReference type="Proteomes" id="UP000295169"/>
    </source>
</evidence>
<dbReference type="PANTHER" id="PTHR46025">
    <property type="entry name" value="XYLOSYLTRANSFERASE OXT"/>
    <property type="match status" value="1"/>
</dbReference>
<keyword evidence="4" id="KW-0808">Transferase</keyword>
<dbReference type="InterPro" id="IPR043538">
    <property type="entry name" value="XYLT"/>
</dbReference>
<dbReference type="InterPro" id="IPR003406">
    <property type="entry name" value="Glyco_trans_14"/>
</dbReference>
<dbReference type="PANTHER" id="PTHR46025:SF3">
    <property type="entry name" value="XYLOSYLTRANSFERASE OXT"/>
    <property type="match status" value="1"/>
</dbReference>
<proteinExistence type="predicted"/>
<evidence type="ECO:0000256" key="10">
    <source>
        <dbReference type="ARBA" id="ARBA00023034"/>
    </source>
</evidence>
<comment type="caution">
    <text evidence="15">The sequence shown here is derived from an EMBL/GenBank/DDBJ whole genome shotgun (WGS) entry which is preliminary data.</text>
</comment>
<dbReference type="GO" id="GO:0046872">
    <property type="term" value="F:metal ion binding"/>
    <property type="evidence" value="ECO:0007669"/>
    <property type="project" value="UniProtKB-KW"/>
</dbReference>
<evidence type="ECO:0000256" key="3">
    <source>
        <dbReference type="ARBA" id="ARBA00022676"/>
    </source>
</evidence>
<keyword evidence="13" id="KW-0325">Glycoprotein</keyword>
<keyword evidence="9" id="KW-1133">Transmembrane helix</keyword>
<evidence type="ECO:0000256" key="14">
    <source>
        <dbReference type="ARBA" id="ARBA00042865"/>
    </source>
</evidence>
<dbReference type="Pfam" id="PF02485">
    <property type="entry name" value="Branch"/>
    <property type="match status" value="1"/>
</dbReference>
<dbReference type="GO" id="GO:0015012">
    <property type="term" value="P:heparan sulfate proteoglycan biosynthetic process"/>
    <property type="evidence" value="ECO:0007669"/>
    <property type="project" value="TreeGrafter"/>
</dbReference>
<gene>
    <name evidence="15" type="ORF">EV691_101110</name>
</gene>
<evidence type="ECO:0000256" key="11">
    <source>
        <dbReference type="ARBA" id="ARBA00023136"/>
    </source>
</evidence>
<sequence length="298" mass="35225">MKKIAYLILAHDDPIHFGKLVRAIDYQSDTYVHIDAKSDEKQFRAECPAGVTFAKRRLPITWAGISMVDALLNLIEEALRFKDQYTHFVFITGSDYPIKSPKEIYTKLTNNSKHEFVRYIDMRESPEHYMKLITRKYFLEPLFRSEKRSIKSIDNILRKYLRRLRIPNRWSDKIIPYCGHTWCALTPECCSYILEFHNKNPWFYKVNKYTFAPDEHYFHTIIGNSPFAANSDGLQIYQGRGIWRLVNFHLICPTLKKWFTLEDWDQISGSDKYFVRKVNSIQGAELVSTIDKELLDKS</sequence>
<evidence type="ECO:0000256" key="5">
    <source>
        <dbReference type="ARBA" id="ARBA00022692"/>
    </source>
</evidence>
<dbReference type="RefSeq" id="WP_131297974.1">
    <property type="nucleotide sequence ID" value="NZ_JBHLST010000028.1"/>
</dbReference>
<dbReference type="EMBL" id="SMMU01000001">
    <property type="protein sequence ID" value="TCL34675.1"/>
    <property type="molecule type" value="Genomic_DNA"/>
</dbReference>